<feature type="non-terminal residue" evidence="1">
    <location>
        <position position="84"/>
    </location>
</feature>
<dbReference type="Proteomes" id="UP000335636">
    <property type="component" value="Unassembled WGS sequence"/>
</dbReference>
<sequence>SQDLYAILTCRETTLQRCSQMVVTSTPSRKNSGATRPADTLTIYLQALAGVLRLRWLHPKMVVVADLQTLAGVPRWRWPHVTKH</sequence>
<reference evidence="1" key="1">
    <citation type="submission" date="2019-04" db="EMBL/GenBank/DDBJ databases">
        <authorList>
            <person name="Alioto T."/>
            <person name="Alioto T."/>
        </authorList>
    </citation>
    <scope>NUCLEOTIDE SEQUENCE [LARGE SCALE GENOMIC DNA]</scope>
</reference>
<dbReference type="AlphaFoldDB" id="A0A5E4BN06"/>
<keyword evidence="2" id="KW-1185">Reference proteome</keyword>
<dbReference type="EMBL" id="CABDUW010000538">
    <property type="protein sequence ID" value="VTJ71053.1"/>
    <property type="molecule type" value="Genomic_DNA"/>
</dbReference>
<accession>A0A5E4BN06</accession>
<evidence type="ECO:0000313" key="1">
    <source>
        <dbReference type="EMBL" id="VTJ71053.1"/>
    </source>
</evidence>
<evidence type="ECO:0000313" key="2">
    <source>
        <dbReference type="Proteomes" id="UP000335636"/>
    </source>
</evidence>
<protein>
    <submittedName>
        <fullName evidence="1">Uncharacterized protein</fullName>
    </submittedName>
</protein>
<proteinExistence type="predicted"/>
<name>A0A5E4BN06_MARMO</name>
<comment type="caution">
    <text evidence="1">The sequence shown here is derived from an EMBL/GenBank/DDBJ whole genome shotgun (WGS) entry which is preliminary data.</text>
</comment>
<feature type="non-terminal residue" evidence="1">
    <location>
        <position position="1"/>
    </location>
</feature>
<organism evidence="1 2">
    <name type="scientific">Marmota monax</name>
    <name type="common">Woodchuck</name>
    <dbReference type="NCBI Taxonomy" id="9995"/>
    <lineage>
        <taxon>Eukaryota</taxon>
        <taxon>Metazoa</taxon>
        <taxon>Chordata</taxon>
        <taxon>Craniata</taxon>
        <taxon>Vertebrata</taxon>
        <taxon>Euteleostomi</taxon>
        <taxon>Mammalia</taxon>
        <taxon>Eutheria</taxon>
        <taxon>Euarchontoglires</taxon>
        <taxon>Glires</taxon>
        <taxon>Rodentia</taxon>
        <taxon>Sciuromorpha</taxon>
        <taxon>Sciuridae</taxon>
        <taxon>Xerinae</taxon>
        <taxon>Marmotini</taxon>
        <taxon>Marmota</taxon>
    </lineage>
</organism>
<gene>
    <name evidence="1" type="ORF">MONAX_5E039696</name>
</gene>